<reference evidence="1 2" key="1">
    <citation type="submission" date="2019-05" db="EMBL/GenBank/DDBJ databases">
        <title>Another draft genome of Portunus trituberculatus and its Hox gene families provides insights of decapod evolution.</title>
        <authorList>
            <person name="Jeong J.-H."/>
            <person name="Song I."/>
            <person name="Kim S."/>
            <person name="Choi T."/>
            <person name="Kim D."/>
            <person name="Ryu S."/>
            <person name="Kim W."/>
        </authorList>
    </citation>
    <scope>NUCLEOTIDE SEQUENCE [LARGE SCALE GENOMIC DNA]</scope>
    <source>
        <tissue evidence="1">Muscle</tissue>
    </source>
</reference>
<name>A0A5B7DKD0_PORTR</name>
<comment type="caution">
    <text evidence="1">The sequence shown here is derived from an EMBL/GenBank/DDBJ whole genome shotgun (WGS) entry which is preliminary data.</text>
</comment>
<proteinExistence type="predicted"/>
<keyword evidence="2" id="KW-1185">Reference proteome</keyword>
<evidence type="ECO:0000313" key="2">
    <source>
        <dbReference type="Proteomes" id="UP000324222"/>
    </source>
</evidence>
<evidence type="ECO:0000313" key="1">
    <source>
        <dbReference type="EMBL" id="MPC21519.1"/>
    </source>
</evidence>
<organism evidence="1 2">
    <name type="scientific">Portunus trituberculatus</name>
    <name type="common">Swimming crab</name>
    <name type="synonym">Neptunus trituberculatus</name>
    <dbReference type="NCBI Taxonomy" id="210409"/>
    <lineage>
        <taxon>Eukaryota</taxon>
        <taxon>Metazoa</taxon>
        <taxon>Ecdysozoa</taxon>
        <taxon>Arthropoda</taxon>
        <taxon>Crustacea</taxon>
        <taxon>Multicrustacea</taxon>
        <taxon>Malacostraca</taxon>
        <taxon>Eumalacostraca</taxon>
        <taxon>Eucarida</taxon>
        <taxon>Decapoda</taxon>
        <taxon>Pleocyemata</taxon>
        <taxon>Brachyura</taxon>
        <taxon>Eubrachyura</taxon>
        <taxon>Portunoidea</taxon>
        <taxon>Portunidae</taxon>
        <taxon>Portuninae</taxon>
        <taxon>Portunus</taxon>
    </lineage>
</organism>
<protein>
    <submittedName>
        <fullName evidence="1">Uncharacterized protein</fullName>
    </submittedName>
</protein>
<dbReference type="AlphaFoldDB" id="A0A5B7DKD0"/>
<accession>A0A5B7DKD0</accession>
<dbReference type="EMBL" id="VSRR010000986">
    <property type="protein sequence ID" value="MPC21519.1"/>
    <property type="molecule type" value="Genomic_DNA"/>
</dbReference>
<dbReference type="Proteomes" id="UP000324222">
    <property type="component" value="Unassembled WGS sequence"/>
</dbReference>
<gene>
    <name evidence="1" type="ORF">E2C01_014508</name>
</gene>
<sequence length="118" mass="12735">MSNQLSRGAVKGELEIEKSGEVFTRGGLKPTPATGASKYHNSRVPEACHHHALACRPCTRSRDATHRYSERYLTQKEEKYSLCAGHRVGVWRGAGKVNTAVAAGKGDQGAAMTLLSLL</sequence>